<proteinExistence type="predicted"/>
<organism evidence="1 2">
    <name type="scientific">Enterococcus caccae ATCC BAA-1240</name>
    <dbReference type="NCBI Taxonomy" id="1158612"/>
    <lineage>
        <taxon>Bacteria</taxon>
        <taxon>Bacillati</taxon>
        <taxon>Bacillota</taxon>
        <taxon>Bacilli</taxon>
        <taxon>Lactobacillales</taxon>
        <taxon>Enterococcaceae</taxon>
        <taxon>Enterococcus</taxon>
    </lineage>
</organism>
<dbReference type="AlphaFoldDB" id="R3TW16"/>
<dbReference type="RefSeq" id="WP_010771728.1">
    <property type="nucleotide sequence ID" value="NZ_KB946333.1"/>
</dbReference>
<name>R3TW16_9ENTE</name>
<evidence type="ECO:0000313" key="2">
    <source>
        <dbReference type="Proteomes" id="UP000013840"/>
    </source>
</evidence>
<accession>R3TW16</accession>
<sequence>MVEFTDGTVRSFSAGEVDNSFDADVAEEFKEYIISQIWLLNDEGKTLRQLI</sequence>
<dbReference type="EMBL" id="AJAU01000017">
    <property type="protein sequence ID" value="EOL45804.1"/>
    <property type="molecule type" value="Genomic_DNA"/>
</dbReference>
<dbReference type="PATRIC" id="fig|1158612.3.peg.1587"/>
<comment type="caution">
    <text evidence="1">The sequence shown here is derived from an EMBL/GenBank/DDBJ whole genome shotgun (WGS) entry which is preliminary data.</text>
</comment>
<keyword evidence="2" id="KW-1185">Reference proteome</keyword>
<evidence type="ECO:0000313" key="1">
    <source>
        <dbReference type="EMBL" id="EOL45804.1"/>
    </source>
</evidence>
<gene>
    <name evidence="1" type="ORF">UC7_01601</name>
</gene>
<reference evidence="1 2" key="1">
    <citation type="submission" date="2013-02" db="EMBL/GenBank/DDBJ databases">
        <title>The Genome Sequence of Enterococcus caccae BAA-1240.</title>
        <authorList>
            <consortium name="The Broad Institute Genome Sequencing Platform"/>
            <consortium name="The Broad Institute Genome Sequencing Center for Infectious Disease"/>
            <person name="Earl A.M."/>
            <person name="Gilmore M.S."/>
            <person name="Lebreton F."/>
            <person name="Walker B."/>
            <person name="Young S.K."/>
            <person name="Zeng Q."/>
            <person name="Gargeya S."/>
            <person name="Fitzgerald M."/>
            <person name="Haas B."/>
            <person name="Abouelleil A."/>
            <person name="Alvarado L."/>
            <person name="Arachchi H.M."/>
            <person name="Berlin A.M."/>
            <person name="Chapman S.B."/>
            <person name="Dewar J."/>
            <person name="Goldberg J."/>
            <person name="Griggs A."/>
            <person name="Gujja S."/>
            <person name="Hansen M."/>
            <person name="Howarth C."/>
            <person name="Imamovic A."/>
            <person name="Larimer J."/>
            <person name="McCowan C."/>
            <person name="Murphy C."/>
            <person name="Neiman D."/>
            <person name="Pearson M."/>
            <person name="Priest M."/>
            <person name="Roberts A."/>
            <person name="Saif S."/>
            <person name="Shea T."/>
            <person name="Sisk P."/>
            <person name="Sykes S."/>
            <person name="Wortman J."/>
            <person name="Nusbaum C."/>
            <person name="Birren B."/>
        </authorList>
    </citation>
    <scope>NUCLEOTIDE SEQUENCE [LARGE SCALE GENOMIC DNA]</scope>
    <source>
        <strain evidence="1 2">ATCC BAA-1240</strain>
    </source>
</reference>
<dbReference type="OrthoDB" id="2197088at2"/>
<dbReference type="Proteomes" id="UP000013840">
    <property type="component" value="Unassembled WGS sequence"/>
</dbReference>
<protein>
    <submittedName>
        <fullName evidence="1">Uncharacterized protein</fullName>
    </submittedName>
</protein>